<evidence type="ECO:0000256" key="1">
    <source>
        <dbReference type="ARBA" id="ARBA00004613"/>
    </source>
</evidence>
<dbReference type="AlphaFoldDB" id="A0A4Y2DEE1"/>
<dbReference type="EMBL" id="BGPR01000356">
    <property type="protein sequence ID" value="GBM15162.1"/>
    <property type="molecule type" value="Genomic_DNA"/>
</dbReference>
<protein>
    <recommendedName>
        <fullName evidence="4">Single domain-containing protein</fullName>
    </recommendedName>
</protein>
<evidence type="ECO:0000256" key="2">
    <source>
        <dbReference type="ARBA" id="ARBA00022525"/>
    </source>
</evidence>
<evidence type="ECO:0000256" key="3">
    <source>
        <dbReference type="SAM" id="SignalP"/>
    </source>
</evidence>
<dbReference type="GO" id="GO:0005576">
    <property type="term" value="C:extracellular region"/>
    <property type="evidence" value="ECO:0007669"/>
    <property type="project" value="UniProtKB-SubCell"/>
</dbReference>
<comment type="subcellular location">
    <subcellularLocation>
        <location evidence="1">Secreted</location>
    </subcellularLocation>
</comment>
<name>A0A4Y2DEE1_ARAVE</name>
<comment type="caution">
    <text evidence="5">The sequence shown here is derived from an EMBL/GenBank/DDBJ whole genome shotgun (WGS) entry which is preliminary data.</text>
</comment>
<organism evidence="5 6">
    <name type="scientific">Araneus ventricosus</name>
    <name type="common">Orbweaver spider</name>
    <name type="synonym">Epeira ventricosa</name>
    <dbReference type="NCBI Taxonomy" id="182803"/>
    <lineage>
        <taxon>Eukaryota</taxon>
        <taxon>Metazoa</taxon>
        <taxon>Ecdysozoa</taxon>
        <taxon>Arthropoda</taxon>
        <taxon>Chelicerata</taxon>
        <taxon>Arachnida</taxon>
        <taxon>Araneae</taxon>
        <taxon>Araneomorphae</taxon>
        <taxon>Entelegynae</taxon>
        <taxon>Araneoidea</taxon>
        <taxon>Araneidae</taxon>
        <taxon>Araneus</taxon>
    </lineage>
</organism>
<accession>A0A4Y2DEE1</accession>
<evidence type="ECO:0000313" key="6">
    <source>
        <dbReference type="Proteomes" id="UP000499080"/>
    </source>
</evidence>
<gene>
    <name evidence="5" type="ORF">AVEN_39079_1</name>
</gene>
<evidence type="ECO:0000259" key="4">
    <source>
        <dbReference type="SMART" id="SM01318"/>
    </source>
</evidence>
<feature type="domain" description="Single" evidence="4">
    <location>
        <begin position="42"/>
        <end position="108"/>
    </location>
</feature>
<keyword evidence="3" id="KW-0732">Signal</keyword>
<sequence>MMKQINMLIVLLGAMLAFFPPDINADTFQVETEVKDGACYTKQYGPIPKGKSYTGPGCVQLTCGDDGVSGSSCPVQEDKTPDATLGPGCHMEAGVGDYPDCCTQKVMCQIEKKL</sequence>
<feature type="signal peptide" evidence="3">
    <location>
        <begin position="1"/>
        <end position="25"/>
    </location>
</feature>
<keyword evidence="2" id="KW-0964">Secreted</keyword>
<dbReference type="InterPro" id="IPR029277">
    <property type="entry name" value="SVWC_dom"/>
</dbReference>
<reference evidence="5 6" key="1">
    <citation type="journal article" date="2019" name="Sci. Rep.">
        <title>Orb-weaving spider Araneus ventricosus genome elucidates the spidroin gene catalogue.</title>
        <authorList>
            <person name="Kono N."/>
            <person name="Nakamura H."/>
            <person name="Ohtoshi R."/>
            <person name="Moran D.A.P."/>
            <person name="Shinohara A."/>
            <person name="Yoshida Y."/>
            <person name="Fujiwara M."/>
            <person name="Mori M."/>
            <person name="Tomita M."/>
            <person name="Arakawa K."/>
        </authorList>
    </citation>
    <scope>NUCLEOTIDE SEQUENCE [LARGE SCALE GENOMIC DNA]</scope>
</reference>
<dbReference type="SMART" id="SM01318">
    <property type="entry name" value="SVWC"/>
    <property type="match status" value="1"/>
</dbReference>
<evidence type="ECO:0000313" key="5">
    <source>
        <dbReference type="EMBL" id="GBM15162.1"/>
    </source>
</evidence>
<feature type="chain" id="PRO_5021474990" description="Single domain-containing protein" evidence="3">
    <location>
        <begin position="26"/>
        <end position="114"/>
    </location>
</feature>
<proteinExistence type="predicted"/>
<dbReference type="Proteomes" id="UP000499080">
    <property type="component" value="Unassembled WGS sequence"/>
</dbReference>
<dbReference type="Pfam" id="PF15430">
    <property type="entry name" value="SVWC"/>
    <property type="match status" value="1"/>
</dbReference>
<keyword evidence="6" id="KW-1185">Reference proteome</keyword>